<name>A0ABM6AR23_BORHE</name>
<geneLocation type="plasmid" evidence="1 2">
    <name>megaplasmid</name>
</geneLocation>
<proteinExistence type="predicted"/>
<sequence>MDHTDEDTEESIQIKDFNRKIKVNENDLIPIDDIVEETYAITYKNLLEQIKKDTFYEGLEYFKKVIREIISRELLEYESHIEKMYLKIICKLIGLKTEPNSIDFSALFNKIKETLIQNLNQSGHNVQLSKISVYNPNKRDFELVEFQTLIDNLKEVFAESTTLEELKEYASITFARIDDFQRVNNSLSQVYVKKNELHKDLNLAMSFIRPQTEQDLSLEFIAFHPKANSLYRLTSHKYLKGIPHGFQHWGAQASTDVYYSYHEFSNKMLRIDIRSDKVELRFPRNLKEKCIYLNIFLNITSMTNANDTMTKKLNVRFSENSNASQYASLFFYSGRQHNITMPILAGWYQVKYAIYNDDINQDVPHLLKI</sequence>
<dbReference type="EMBL" id="CP014350">
    <property type="protein sequence ID" value="ANA43782.1"/>
    <property type="molecule type" value="Genomic_DNA"/>
</dbReference>
<protein>
    <recommendedName>
        <fullName evidence="3">Cytosolic protein</fullName>
    </recommendedName>
</protein>
<keyword evidence="1" id="KW-0614">Plasmid</keyword>
<evidence type="ECO:0000313" key="1">
    <source>
        <dbReference type="EMBL" id="ANA43782.1"/>
    </source>
</evidence>
<organism evidence="1 2">
    <name type="scientific">Borrelia hermsii HS1</name>
    <dbReference type="NCBI Taxonomy" id="1867252"/>
    <lineage>
        <taxon>Bacteria</taxon>
        <taxon>Pseudomonadati</taxon>
        <taxon>Spirochaetota</taxon>
        <taxon>Spirochaetia</taxon>
        <taxon>Spirochaetales</taxon>
        <taxon>Borreliaceae</taxon>
        <taxon>Borrelia</taxon>
    </lineage>
</organism>
<reference evidence="1 2" key="1">
    <citation type="journal article" date="2013" name="J. Bacteriol.">
        <title>Large linear plasmids of Borrelia species that cause relapsing fever.</title>
        <authorList>
            <person name="Miller S.C."/>
            <person name="Porcella S.F."/>
            <person name="Raffel S.J."/>
            <person name="Schwan T.G."/>
            <person name="Barbour A.G."/>
        </authorList>
    </citation>
    <scope>NUCLEOTIDE SEQUENCE [LARGE SCALE GENOMIC DNA]</scope>
    <source>
        <strain evidence="1 2">HS1</strain>
    </source>
</reference>
<reference evidence="1 2" key="2">
    <citation type="journal article" date="2016" name="Genome Announc.">
        <title>Chromosome and Plasmids of the Tick-Borne Relapsing Fever Agent Borrelia hermsii.</title>
        <authorList>
            <person name="Barbour A.G."/>
        </authorList>
    </citation>
    <scope>NUCLEOTIDE SEQUENCE [LARGE SCALE GENOMIC DNA]</scope>
    <source>
        <strain evidence="1 2">HS1</strain>
    </source>
</reference>
<keyword evidence="2" id="KW-1185">Reference proteome</keyword>
<accession>A0ABM6AR23</accession>
<dbReference type="InterPro" id="IPR007777">
    <property type="entry name" value="DUF685"/>
</dbReference>
<gene>
    <name evidence="1" type="ORF">AXX13_A0710</name>
</gene>
<dbReference type="Pfam" id="PF05085">
    <property type="entry name" value="DUF685"/>
    <property type="match status" value="2"/>
</dbReference>
<dbReference type="RefSeq" id="WP_020732474.1">
    <property type="nucleotide sequence ID" value="NZ_CP014350.1"/>
</dbReference>
<evidence type="ECO:0008006" key="3">
    <source>
        <dbReference type="Google" id="ProtNLM"/>
    </source>
</evidence>
<evidence type="ECO:0000313" key="2">
    <source>
        <dbReference type="Proteomes" id="UP000078430"/>
    </source>
</evidence>
<dbReference type="Proteomes" id="UP000078430">
    <property type="component" value="Plasmid megaplasmid"/>
</dbReference>